<accession>A0A2X3EYG6</accession>
<dbReference type="SUPFAM" id="SSF53659">
    <property type="entry name" value="Isocitrate/Isopropylmalate dehydrogenase-like"/>
    <property type="match status" value="1"/>
</dbReference>
<evidence type="ECO:0000313" key="1">
    <source>
        <dbReference type="EMBL" id="SQC41331.1"/>
    </source>
</evidence>
<proteinExistence type="predicted"/>
<dbReference type="Proteomes" id="UP000251088">
    <property type="component" value="Unassembled WGS sequence"/>
</dbReference>
<dbReference type="Gene3D" id="3.40.718.10">
    <property type="entry name" value="Isopropylmalate Dehydrogenase"/>
    <property type="match status" value="1"/>
</dbReference>
<sequence length="48" mass="5229">MSKMIAVTMGDPAGIGPEIIIKSLAEGALSGAPWWWWAARRRCGGSWR</sequence>
<dbReference type="GO" id="GO:0050570">
    <property type="term" value="F:4-hydroxythreonine-4-phosphate dehydrogenase activity"/>
    <property type="evidence" value="ECO:0007669"/>
    <property type="project" value="UniProtKB-EC"/>
</dbReference>
<dbReference type="AlphaFoldDB" id="A0A2X3EYG6"/>
<organism evidence="1 2">
    <name type="scientific">Klebsiella pneumoniae</name>
    <dbReference type="NCBI Taxonomy" id="573"/>
    <lineage>
        <taxon>Bacteria</taxon>
        <taxon>Pseudomonadati</taxon>
        <taxon>Pseudomonadota</taxon>
        <taxon>Gammaproteobacteria</taxon>
        <taxon>Enterobacterales</taxon>
        <taxon>Enterobacteriaceae</taxon>
        <taxon>Klebsiella/Raoultella group</taxon>
        <taxon>Klebsiella</taxon>
        <taxon>Klebsiella pneumoniae complex</taxon>
    </lineage>
</organism>
<name>A0A2X3EYG6_KLEPN</name>
<protein>
    <submittedName>
        <fullName evidence="1">4-hydroxythreonine-4-phosphate dehydrogenase</fullName>
        <ecNumber evidence="1">1.1.1.262</ecNumber>
    </submittedName>
</protein>
<dbReference type="EC" id="1.1.1.262" evidence="1"/>
<evidence type="ECO:0000313" key="2">
    <source>
        <dbReference type="Proteomes" id="UP000251088"/>
    </source>
</evidence>
<keyword evidence="1" id="KW-0560">Oxidoreductase</keyword>
<dbReference type="EMBL" id="UAWN01000016">
    <property type="protein sequence ID" value="SQC41331.1"/>
    <property type="molecule type" value="Genomic_DNA"/>
</dbReference>
<reference evidence="1 2" key="1">
    <citation type="submission" date="2018-06" db="EMBL/GenBank/DDBJ databases">
        <authorList>
            <consortium name="Pathogen Informatics"/>
            <person name="Doyle S."/>
        </authorList>
    </citation>
    <scope>NUCLEOTIDE SEQUENCE [LARGE SCALE GENOMIC DNA]</scope>
    <source>
        <strain evidence="1 2">NCTC9128</strain>
    </source>
</reference>
<gene>
    <name evidence="1" type="primary">pdxA_3</name>
    <name evidence="1" type="ORF">NCTC9128_07344</name>
</gene>